<evidence type="ECO:0000256" key="1">
    <source>
        <dbReference type="SAM" id="Phobius"/>
    </source>
</evidence>
<accession>A0ABR8BLA7</accession>
<dbReference type="Proteomes" id="UP000621307">
    <property type="component" value="Unassembled WGS sequence"/>
</dbReference>
<keyword evidence="3" id="KW-1185">Reference proteome</keyword>
<dbReference type="RefSeq" id="WP_190570570.1">
    <property type="nucleotide sequence ID" value="NZ_JACJQL010000053.1"/>
</dbReference>
<proteinExistence type="predicted"/>
<evidence type="ECO:0000313" key="3">
    <source>
        <dbReference type="Proteomes" id="UP000621307"/>
    </source>
</evidence>
<evidence type="ECO:0000313" key="2">
    <source>
        <dbReference type="EMBL" id="MBD2254439.1"/>
    </source>
</evidence>
<feature type="transmembrane region" description="Helical" evidence="1">
    <location>
        <begin position="58"/>
        <end position="74"/>
    </location>
</feature>
<organism evidence="2 3">
    <name type="scientific">Nostoc parmelioides FACHB-3921</name>
    <dbReference type="NCBI Taxonomy" id="2692909"/>
    <lineage>
        <taxon>Bacteria</taxon>
        <taxon>Bacillati</taxon>
        <taxon>Cyanobacteriota</taxon>
        <taxon>Cyanophyceae</taxon>
        <taxon>Nostocales</taxon>
        <taxon>Nostocaceae</taxon>
        <taxon>Nostoc</taxon>
    </lineage>
</organism>
<keyword evidence="1" id="KW-1133">Transmembrane helix</keyword>
<feature type="transmembrane region" description="Helical" evidence="1">
    <location>
        <begin position="26"/>
        <end position="46"/>
    </location>
</feature>
<protein>
    <recommendedName>
        <fullName evidence="4">Holin</fullName>
    </recommendedName>
</protein>
<name>A0ABR8BLA7_9NOSO</name>
<evidence type="ECO:0008006" key="4">
    <source>
        <dbReference type="Google" id="ProtNLM"/>
    </source>
</evidence>
<keyword evidence="1" id="KW-0472">Membrane</keyword>
<reference evidence="2 3" key="1">
    <citation type="journal article" date="2020" name="ISME J.">
        <title>Comparative genomics reveals insights into cyanobacterial evolution and habitat adaptation.</title>
        <authorList>
            <person name="Chen M.Y."/>
            <person name="Teng W.K."/>
            <person name="Zhao L."/>
            <person name="Hu C.X."/>
            <person name="Zhou Y.K."/>
            <person name="Han B.P."/>
            <person name="Song L.R."/>
            <person name="Shu W.S."/>
        </authorList>
    </citation>
    <scope>NUCLEOTIDE SEQUENCE [LARGE SCALE GENOMIC DNA]</scope>
    <source>
        <strain evidence="2 3">FACHB-3921</strain>
    </source>
</reference>
<gene>
    <name evidence="2" type="ORF">H6G14_24660</name>
</gene>
<sequence>MSYNFRDNPNTQTDDYLAKAAAINDLISTLTGGIVAVVSVLTPIIISFFPNVDSNVKLAAWTGVLGTGAGAIIARQQPKSLQEMASDRLKQQSQSSEEEKF</sequence>
<keyword evidence="1" id="KW-0812">Transmembrane</keyword>
<dbReference type="EMBL" id="JACJQL010000053">
    <property type="protein sequence ID" value="MBD2254439.1"/>
    <property type="molecule type" value="Genomic_DNA"/>
</dbReference>
<comment type="caution">
    <text evidence="2">The sequence shown here is derived from an EMBL/GenBank/DDBJ whole genome shotgun (WGS) entry which is preliminary data.</text>
</comment>